<evidence type="ECO:0000313" key="3">
    <source>
        <dbReference type="Proteomes" id="UP000001510"/>
    </source>
</evidence>
<dbReference type="BioCyc" id="MAER449447:MAE_RS16850-MONOMER"/>
<proteinExistence type="predicted"/>
<dbReference type="Proteomes" id="UP000001510">
    <property type="component" value="Chromosome"/>
</dbReference>
<protein>
    <submittedName>
        <fullName evidence="2">Uncharacterized protein</fullName>
    </submittedName>
</protein>
<dbReference type="KEGG" id="mar:MAE_38970"/>
<organism evidence="2 3">
    <name type="scientific">Microcystis aeruginosa (strain NIES-843 / IAM M-2473)</name>
    <dbReference type="NCBI Taxonomy" id="449447"/>
    <lineage>
        <taxon>Bacteria</taxon>
        <taxon>Bacillati</taxon>
        <taxon>Cyanobacteriota</taxon>
        <taxon>Cyanophyceae</taxon>
        <taxon>Oscillatoriophycideae</taxon>
        <taxon>Chroococcales</taxon>
        <taxon>Microcystaceae</taxon>
        <taxon>Microcystis</taxon>
    </lineage>
</organism>
<gene>
    <name evidence="2" type="ordered locus">MAE_38970</name>
</gene>
<dbReference type="HOGENOM" id="CLU_854754_0_0_3"/>
<dbReference type="EnsemblBacteria" id="BAG03719">
    <property type="protein sequence ID" value="BAG03719"/>
    <property type="gene ID" value="MAE_38970"/>
</dbReference>
<keyword evidence="3" id="KW-1185">Reference proteome</keyword>
<dbReference type="RefSeq" id="WP_012266647.1">
    <property type="nucleotide sequence ID" value="NC_010296.1"/>
</dbReference>
<dbReference type="EMBL" id="AP009552">
    <property type="protein sequence ID" value="BAG03719.1"/>
    <property type="molecule type" value="Genomic_DNA"/>
</dbReference>
<dbReference type="eggNOG" id="ENOG503484K">
    <property type="taxonomic scope" value="Bacteria"/>
</dbReference>
<accession>B0JPZ5</accession>
<dbReference type="PATRIC" id="fig|449447.4.peg.3529"/>
<reference evidence="2 3" key="1">
    <citation type="journal article" date="2007" name="DNA Res.">
        <title>Complete genomic structure of the bloom-forming toxic cyanobacterium Microcystis aeruginosa NIES-843.</title>
        <authorList>
            <person name="Kaneko T."/>
            <person name="Nakajima N."/>
            <person name="Okamoto S."/>
            <person name="Suzuki I."/>
            <person name="Tanabe Y."/>
            <person name="Tamaoki M."/>
            <person name="Nakamura Y."/>
            <person name="Kasai F."/>
            <person name="Watanabe A."/>
            <person name="Kawashima K."/>
            <person name="Kishida Y."/>
            <person name="Ono A."/>
            <person name="Shimizu Y."/>
            <person name="Takahashi C."/>
            <person name="Minami C."/>
            <person name="Fujishiro T."/>
            <person name="Kohara M."/>
            <person name="Katoh M."/>
            <person name="Nakazaki N."/>
            <person name="Nakayama S."/>
            <person name="Yamada M."/>
            <person name="Tabata S."/>
            <person name="Watanabe M.M."/>
        </authorList>
    </citation>
    <scope>NUCLEOTIDE SEQUENCE [LARGE SCALE GENOMIC DNA]</scope>
    <source>
        <strain evidence="3">NIES-843 / IAM M-247</strain>
    </source>
</reference>
<sequence>MADKGQNPELEKIDERILELIERRIEEKVIQRVEATLMWRYGLAGVAFAFALVIAGLGWNQIITSMVDAKIKEITGQAEEKSERINVTLGIAEELAKQNAEFIASAKKKLAEVGPTIDTINTLETRQKALDDRTKALIVTVGEKPITTLLDENMTRVAALGKQVDRLSQIVEKLPGTSTLTAKDGSTVTKVQTDVANLVRRTDEQVRQSAEAQKMPTVFIQFAGAPREQAKALRTALQAAKYNVPPEDRDGGAAGLHEVRFFNNNDNKDASAAGKLAKDTTNALKQLGYKNLTVQTADFTNFSGVKPQPGVLELWIELPKLPPKS</sequence>
<name>B0JPZ5_MICAN</name>
<evidence type="ECO:0000313" key="2">
    <source>
        <dbReference type="EMBL" id="BAG03719.1"/>
    </source>
</evidence>
<evidence type="ECO:0000256" key="1">
    <source>
        <dbReference type="SAM" id="Phobius"/>
    </source>
</evidence>
<keyword evidence="1" id="KW-0812">Transmembrane</keyword>
<keyword evidence="1" id="KW-1133">Transmembrane helix</keyword>
<keyword evidence="1" id="KW-0472">Membrane</keyword>
<dbReference type="PaxDb" id="449447-MAE_38970"/>
<dbReference type="AlphaFoldDB" id="B0JPZ5"/>
<feature type="transmembrane region" description="Helical" evidence="1">
    <location>
        <begin position="38"/>
        <end position="59"/>
    </location>
</feature>